<evidence type="ECO:0000256" key="2">
    <source>
        <dbReference type="ARBA" id="ARBA00022801"/>
    </source>
</evidence>
<keyword evidence="8" id="KW-1185">Reference proteome</keyword>
<evidence type="ECO:0000256" key="3">
    <source>
        <dbReference type="ARBA" id="ARBA00022912"/>
    </source>
</evidence>
<dbReference type="Gene3D" id="3.80.10.10">
    <property type="entry name" value="Ribonuclease Inhibitor"/>
    <property type="match status" value="1"/>
</dbReference>
<dbReference type="SMART" id="SM00332">
    <property type="entry name" value="PP2Cc"/>
    <property type="match status" value="1"/>
</dbReference>
<dbReference type="Pfam" id="PF00481">
    <property type="entry name" value="PP2C"/>
    <property type="match status" value="2"/>
</dbReference>
<feature type="compositionally biased region" description="Low complexity" evidence="5">
    <location>
        <begin position="504"/>
        <end position="513"/>
    </location>
</feature>
<dbReference type="InterPro" id="IPR032675">
    <property type="entry name" value="LRR_dom_sf"/>
</dbReference>
<feature type="compositionally biased region" description="Low complexity" evidence="5">
    <location>
        <begin position="178"/>
        <end position="193"/>
    </location>
</feature>
<dbReference type="PANTHER" id="PTHR47992">
    <property type="entry name" value="PROTEIN PHOSPHATASE"/>
    <property type="match status" value="1"/>
</dbReference>
<organism evidence="7 8">
    <name type="scientific">Acanthamoeba castellanii (strain ATCC 30010 / Neff)</name>
    <dbReference type="NCBI Taxonomy" id="1257118"/>
    <lineage>
        <taxon>Eukaryota</taxon>
        <taxon>Amoebozoa</taxon>
        <taxon>Discosea</taxon>
        <taxon>Longamoebia</taxon>
        <taxon>Centramoebida</taxon>
        <taxon>Acanthamoebidae</taxon>
        <taxon>Acanthamoeba</taxon>
    </lineage>
</organism>
<dbReference type="SUPFAM" id="SSF81606">
    <property type="entry name" value="PP2C-like"/>
    <property type="match status" value="1"/>
</dbReference>
<evidence type="ECO:0000256" key="4">
    <source>
        <dbReference type="RuleBase" id="RU003465"/>
    </source>
</evidence>
<dbReference type="KEGG" id="acan:ACA1_058560"/>
<protein>
    <submittedName>
        <fullName evidence="7">Protein phosphatase 2C domain containing protein</fullName>
    </submittedName>
</protein>
<evidence type="ECO:0000313" key="7">
    <source>
        <dbReference type="EMBL" id="ELR17200.1"/>
    </source>
</evidence>
<keyword evidence="1" id="KW-0479">Metal-binding</keyword>
<dbReference type="PROSITE" id="PS51746">
    <property type="entry name" value="PPM_2"/>
    <property type="match status" value="1"/>
</dbReference>
<dbReference type="InterPro" id="IPR036457">
    <property type="entry name" value="PPM-type-like_dom_sf"/>
</dbReference>
<feature type="compositionally biased region" description="Basic and acidic residues" evidence="5">
    <location>
        <begin position="514"/>
        <end position="524"/>
    </location>
</feature>
<evidence type="ECO:0000259" key="6">
    <source>
        <dbReference type="PROSITE" id="PS51746"/>
    </source>
</evidence>
<dbReference type="STRING" id="1257118.L8GW17"/>
<feature type="domain" description="PPM-type phosphatase" evidence="6">
    <location>
        <begin position="300"/>
        <end position="590"/>
    </location>
</feature>
<keyword evidence="2 4" id="KW-0378">Hydrolase</keyword>
<feature type="compositionally biased region" description="Low complexity" evidence="5">
    <location>
        <begin position="115"/>
        <end position="141"/>
    </location>
</feature>
<dbReference type="InterPro" id="IPR001932">
    <property type="entry name" value="PPM-type_phosphatase-like_dom"/>
</dbReference>
<accession>L8GW17</accession>
<dbReference type="Proteomes" id="UP000011083">
    <property type="component" value="Unassembled WGS sequence"/>
</dbReference>
<sequence>MLLSLGNNRIPLKLPESLGELASLERLYLRGTQLANVPTSLRKLIPRLIEIDVSPDTVLPSGTEGADGNAGSDIQKKDKAEASSTEAPGGEASGEKPNKENGNGEAAQPEGGEKATATPAAADDEATPAPAASGSDAAASSNETPESARRGKKNKDKAEADKSENEASSKNEGEPKASAESGAAAPASTAAESGGEDSKKSDRQRRKEKEKEEKKAKKQKNKDEKRSKGGRFLQRFKGGDGEKKGNNGSGGGGKGDGSGEGKGKGGDQGSKKVPKRPRLPKDWPLYITPNEEGTPSKRFAFGCAKMIGLGRKNEDTLMVRSSLTGRDDEDYFAVFDGHGGKHASRFAADNLHIILSEQLALSPSDPEGALRRSFAEVHQRMLTYFQKSNLREECGCTAIVSLIVGNTVYVAGAGDSRAVFCYGNQVQRVSLDHKPYLEEESRRVRAVGGLVKVDSDYAKQYRVCKLFAGGGFGGLAVSRALGDFSWSPQVVEEPTIMTIPLPSKAAASPAPLKSSRDKERKKVVEDDDEDDAKHAYLILACDGVWDVLSDEESAAIAMKERNALTAAVRIREHSYYLGSGDDICAVVVRLL</sequence>
<gene>
    <name evidence="7" type="ORF">ACA1_058560</name>
</gene>
<dbReference type="GO" id="GO:0046872">
    <property type="term" value="F:metal ion binding"/>
    <property type="evidence" value="ECO:0007669"/>
    <property type="project" value="UniProtKB-KW"/>
</dbReference>
<proteinExistence type="inferred from homology"/>
<evidence type="ECO:0000256" key="5">
    <source>
        <dbReference type="SAM" id="MobiDB-lite"/>
    </source>
</evidence>
<dbReference type="Gene3D" id="3.60.40.10">
    <property type="entry name" value="PPM-type phosphatase domain"/>
    <property type="match status" value="1"/>
</dbReference>
<comment type="similarity">
    <text evidence="4">Belongs to the PP2C family.</text>
</comment>
<feature type="compositionally biased region" description="Gly residues" evidence="5">
    <location>
        <begin position="247"/>
        <end position="256"/>
    </location>
</feature>
<dbReference type="InterPro" id="IPR000222">
    <property type="entry name" value="PP2C_BS"/>
</dbReference>
<dbReference type="SUPFAM" id="SSF52058">
    <property type="entry name" value="L domain-like"/>
    <property type="match status" value="1"/>
</dbReference>
<dbReference type="OrthoDB" id="10264738at2759"/>
<dbReference type="AlphaFoldDB" id="L8GW17"/>
<dbReference type="GO" id="GO:0004722">
    <property type="term" value="F:protein serine/threonine phosphatase activity"/>
    <property type="evidence" value="ECO:0007669"/>
    <property type="project" value="InterPro"/>
</dbReference>
<feature type="compositionally biased region" description="Basic and acidic residues" evidence="5">
    <location>
        <begin position="156"/>
        <end position="177"/>
    </location>
</feature>
<feature type="region of interest" description="Disordered" evidence="5">
    <location>
        <begin position="504"/>
        <end position="527"/>
    </location>
</feature>
<evidence type="ECO:0000256" key="1">
    <source>
        <dbReference type="ARBA" id="ARBA00022723"/>
    </source>
</evidence>
<dbReference type="VEuPathDB" id="AmoebaDB:ACA1_058560"/>
<name>L8GW17_ACACF</name>
<reference evidence="7 8" key="1">
    <citation type="journal article" date="2013" name="Genome Biol.">
        <title>Genome of Acanthamoeba castellanii highlights extensive lateral gene transfer and early evolution of tyrosine kinase signaling.</title>
        <authorList>
            <person name="Clarke M."/>
            <person name="Lohan A.J."/>
            <person name="Liu B."/>
            <person name="Lagkouvardos I."/>
            <person name="Roy S."/>
            <person name="Zafar N."/>
            <person name="Bertelli C."/>
            <person name="Schilde C."/>
            <person name="Kianianmomeni A."/>
            <person name="Burglin T.R."/>
            <person name="Frech C."/>
            <person name="Turcotte B."/>
            <person name="Kopec K.O."/>
            <person name="Synnott J.M."/>
            <person name="Choo C."/>
            <person name="Paponov I."/>
            <person name="Finkler A."/>
            <person name="Soon Heng Tan C."/>
            <person name="Hutchins A.P."/>
            <person name="Weinmeier T."/>
            <person name="Rattei T."/>
            <person name="Chu J.S."/>
            <person name="Gimenez G."/>
            <person name="Irimia M."/>
            <person name="Rigden D.J."/>
            <person name="Fitzpatrick D.A."/>
            <person name="Lorenzo-Morales J."/>
            <person name="Bateman A."/>
            <person name="Chiu C.H."/>
            <person name="Tang P."/>
            <person name="Hegemann P."/>
            <person name="Fromm H."/>
            <person name="Raoult D."/>
            <person name="Greub G."/>
            <person name="Miranda-Saavedra D."/>
            <person name="Chen N."/>
            <person name="Nash P."/>
            <person name="Ginger M.L."/>
            <person name="Horn M."/>
            <person name="Schaap P."/>
            <person name="Caler L."/>
            <person name="Loftus B."/>
        </authorList>
    </citation>
    <scope>NUCLEOTIDE SEQUENCE [LARGE SCALE GENOMIC DNA]</scope>
    <source>
        <strain evidence="7 8">Neff</strain>
    </source>
</reference>
<dbReference type="RefSeq" id="XP_004339213.1">
    <property type="nucleotide sequence ID" value="XM_004339165.1"/>
</dbReference>
<dbReference type="CDD" id="cd00143">
    <property type="entry name" value="PP2Cc"/>
    <property type="match status" value="1"/>
</dbReference>
<keyword evidence="3 4" id="KW-0904">Protein phosphatase</keyword>
<dbReference type="GeneID" id="14918078"/>
<dbReference type="EMBL" id="KB007974">
    <property type="protein sequence ID" value="ELR17200.1"/>
    <property type="molecule type" value="Genomic_DNA"/>
</dbReference>
<feature type="compositionally biased region" description="Basic and acidic residues" evidence="5">
    <location>
        <begin position="196"/>
        <end position="227"/>
    </location>
</feature>
<dbReference type="InterPro" id="IPR015655">
    <property type="entry name" value="PP2C"/>
</dbReference>
<evidence type="ECO:0000313" key="8">
    <source>
        <dbReference type="Proteomes" id="UP000011083"/>
    </source>
</evidence>
<dbReference type="PROSITE" id="PS01032">
    <property type="entry name" value="PPM_1"/>
    <property type="match status" value="1"/>
</dbReference>
<feature type="region of interest" description="Disordered" evidence="5">
    <location>
        <begin position="55"/>
        <end position="291"/>
    </location>
</feature>
<dbReference type="OMA" id="APEENDW"/>